<dbReference type="Pfam" id="PF00528">
    <property type="entry name" value="BPD_transp_1"/>
    <property type="match status" value="1"/>
</dbReference>
<dbReference type="InterPro" id="IPR000515">
    <property type="entry name" value="MetI-like"/>
</dbReference>
<keyword evidence="5 7" id="KW-1133">Transmembrane helix</keyword>
<keyword evidence="4 7" id="KW-0812">Transmembrane</keyword>
<protein>
    <submittedName>
        <fullName evidence="9">ABC transporter permease</fullName>
    </submittedName>
</protein>
<evidence type="ECO:0000256" key="5">
    <source>
        <dbReference type="ARBA" id="ARBA00022989"/>
    </source>
</evidence>
<evidence type="ECO:0000256" key="2">
    <source>
        <dbReference type="ARBA" id="ARBA00022448"/>
    </source>
</evidence>
<evidence type="ECO:0000313" key="9">
    <source>
        <dbReference type="EMBL" id="NLT79307.1"/>
    </source>
</evidence>
<dbReference type="PROSITE" id="PS50928">
    <property type="entry name" value="ABC_TM1"/>
    <property type="match status" value="1"/>
</dbReference>
<reference evidence="9" key="1">
    <citation type="journal article" date="2020" name="Biotechnol. Biofuels">
        <title>New insights from the biogas microbiome by comprehensive genome-resolved metagenomics of nearly 1600 species originating from multiple anaerobic digesters.</title>
        <authorList>
            <person name="Campanaro S."/>
            <person name="Treu L."/>
            <person name="Rodriguez-R L.M."/>
            <person name="Kovalovszki A."/>
            <person name="Ziels R.M."/>
            <person name="Maus I."/>
            <person name="Zhu X."/>
            <person name="Kougias P.G."/>
            <person name="Basile A."/>
            <person name="Luo G."/>
            <person name="Schluter A."/>
            <person name="Konstantinidis K.T."/>
            <person name="Angelidaki I."/>
        </authorList>
    </citation>
    <scope>NUCLEOTIDE SEQUENCE</scope>
    <source>
        <strain evidence="9">AS01afH2WH_6</strain>
    </source>
</reference>
<keyword evidence="2 7" id="KW-0813">Transport</keyword>
<feature type="transmembrane region" description="Helical" evidence="7">
    <location>
        <begin position="49"/>
        <end position="78"/>
    </location>
</feature>
<dbReference type="Gene3D" id="1.10.3720.10">
    <property type="entry name" value="MetI-like"/>
    <property type="match status" value="1"/>
</dbReference>
<dbReference type="Proteomes" id="UP000767327">
    <property type="component" value="Unassembled WGS sequence"/>
</dbReference>
<evidence type="ECO:0000256" key="3">
    <source>
        <dbReference type="ARBA" id="ARBA00022475"/>
    </source>
</evidence>
<gene>
    <name evidence="9" type="ORF">GXW98_03345</name>
</gene>
<comment type="caution">
    <text evidence="9">The sequence shown here is derived from an EMBL/GenBank/DDBJ whole genome shotgun (WGS) entry which is preliminary data.</text>
</comment>
<feature type="transmembrane region" description="Helical" evidence="7">
    <location>
        <begin position="175"/>
        <end position="198"/>
    </location>
</feature>
<sequence length="258" mass="27463">MLLLVVLMAGISLVWTPYDPLNVVADKLLRPSGQHWLGTDRLGYDVMSVIMAGSRTTLTVGCIAVVVAALIGVPYGILCGMSASGMGRWLMRWNDVMQAFPPLLLAIVFTAALGQSSVTAAFALGLGASPAFARVTRSVTKQIMGREYVLASRAAGRGNLFIASRHVLPNIRGTIIVQLSVNFAVAVLAEAGLSYLGLGTPAPQPSWGRLLRDSSAVIYSNWLLVLIPGIAIAWTVLAFNLLGDGLRDYLDPRLEGQS</sequence>
<accession>A0A971CYY8</accession>
<feature type="transmembrane region" description="Helical" evidence="7">
    <location>
        <begin position="99"/>
        <end position="124"/>
    </location>
</feature>
<feature type="domain" description="ABC transmembrane type-1" evidence="8">
    <location>
        <begin position="54"/>
        <end position="243"/>
    </location>
</feature>
<dbReference type="SUPFAM" id="SSF161098">
    <property type="entry name" value="MetI-like"/>
    <property type="match status" value="1"/>
</dbReference>
<reference evidence="9" key="2">
    <citation type="submission" date="2020-01" db="EMBL/GenBank/DDBJ databases">
        <authorList>
            <person name="Campanaro S."/>
        </authorList>
    </citation>
    <scope>NUCLEOTIDE SEQUENCE</scope>
    <source>
        <strain evidence="9">AS01afH2WH_6</strain>
    </source>
</reference>
<dbReference type="GO" id="GO:0055085">
    <property type="term" value="P:transmembrane transport"/>
    <property type="evidence" value="ECO:0007669"/>
    <property type="project" value="InterPro"/>
</dbReference>
<dbReference type="InterPro" id="IPR035906">
    <property type="entry name" value="MetI-like_sf"/>
</dbReference>
<dbReference type="OrthoDB" id="9812701at2"/>
<dbReference type="AlphaFoldDB" id="A0A971CYY8"/>
<evidence type="ECO:0000313" key="10">
    <source>
        <dbReference type="Proteomes" id="UP000767327"/>
    </source>
</evidence>
<dbReference type="GO" id="GO:0005886">
    <property type="term" value="C:plasma membrane"/>
    <property type="evidence" value="ECO:0007669"/>
    <property type="project" value="UniProtKB-SubCell"/>
</dbReference>
<dbReference type="EMBL" id="JAAXZR010000013">
    <property type="protein sequence ID" value="NLT79307.1"/>
    <property type="molecule type" value="Genomic_DNA"/>
</dbReference>
<dbReference type="PANTHER" id="PTHR43386:SF25">
    <property type="entry name" value="PEPTIDE ABC TRANSPORTER PERMEASE PROTEIN"/>
    <property type="match status" value="1"/>
</dbReference>
<dbReference type="PANTHER" id="PTHR43386">
    <property type="entry name" value="OLIGOPEPTIDE TRANSPORT SYSTEM PERMEASE PROTEIN APPC"/>
    <property type="match status" value="1"/>
</dbReference>
<evidence type="ECO:0000256" key="1">
    <source>
        <dbReference type="ARBA" id="ARBA00004651"/>
    </source>
</evidence>
<dbReference type="CDD" id="cd06261">
    <property type="entry name" value="TM_PBP2"/>
    <property type="match status" value="1"/>
</dbReference>
<proteinExistence type="inferred from homology"/>
<evidence type="ECO:0000256" key="7">
    <source>
        <dbReference type="RuleBase" id="RU363032"/>
    </source>
</evidence>
<keyword evidence="3" id="KW-1003">Cell membrane</keyword>
<evidence type="ECO:0000259" key="8">
    <source>
        <dbReference type="PROSITE" id="PS50928"/>
    </source>
</evidence>
<keyword evidence="6 7" id="KW-0472">Membrane</keyword>
<dbReference type="InterPro" id="IPR050366">
    <property type="entry name" value="BP-dependent_transpt_permease"/>
</dbReference>
<comment type="subcellular location">
    <subcellularLocation>
        <location evidence="1 7">Cell membrane</location>
        <topology evidence="1 7">Multi-pass membrane protein</topology>
    </subcellularLocation>
</comment>
<comment type="similarity">
    <text evidence="7">Belongs to the binding-protein-dependent transport system permease family.</text>
</comment>
<name>A0A971CYY8_9BIFI</name>
<dbReference type="RefSeq" id="WP_156958195.1">
    <property type="nucleotide sequence ID" value="NZ_JAKDOG010000011.1"/>
</dbReference>
<feature type="transmembrane region" description="Helical" evidence="7">
    <location>
        <begin position="219"/>
        <end position="242"/>
    </location>
</feature>
<evidence type="ECO:0000256" key="4">
    <source>
        <dbReference type="ARBA" id="ARBA00022692"/>
    </source>
</evidence>
<organism evidence="9 10">
    <name type="scientific">Bifidobacterium crudilactis</name>
    <dbReference type="NCBI Taxonomy" id="327277"/>
    <lineage>
        <taxon>Bacteria</taxon>
        <taxon>Bacillati</taxon>
        <taxon>Actinomycetota</taxon>
        <taxon>Actinomycetes</taxon>
        <taxon>Bifidobacteriales</taxon>
        <taxon>Bifidobacteriaceae</taxon>
        <taxon>Bifidobacterium</taxon>
    </lineage>
</organism>
<evidence type="ECO:0000256" key="6">
    <source>
        <dbReference type="ARBA" id="ARBA00023136"/>
    </source>
</evidence>